<keyword evidence="1" id="KW-0812">Transmembrane</keyword>
<organism evidence="2 3">
    <name type="scientific">Aspergillus nanangensis</name>
    <dbReference type="NCBI Taxonomy" id="2582783"/>
    <lineage>
        <taxon>Eukaryota</taxon>
        <taxon>Fungi</taxon>
        <taxon>Dikarya</taxon>
        <taxon>Ascomycota</taxon>
        <taxon>Pezizomycotina</taxon>
        <taxon>Eurotiomycetes</taxon>
        <taxon>Eurotiomycetidae</taxon>
        <taxon>Eurotiales</taxon>
        <taxon>Aspergillaceae</taxon>
        <taxon>Aspergillus</taxon>
        <taxon>Aspergillus subgen. Circumdati</taxon>
    </lineage>
</organism>
<keyword evidence="1" id="KW-0472">Membrane</keyword>
<accession>A0AAD4CMA5</accession>
<keyword evidence="3" id="KW-1185">Reference proteome</keyword>
<dbReference type="EMBL" id="VCAU01000041">
    <property type="protein sequence ID" value="KAF9888952.1"/>
    <property type="molecule type" value="Genomic_DNA"/>
</dbReference>
<reference evidence="2" key="1">
    <citation type="journal article" date="2019" name="Beilstein J. Org. Chem.">
        <title>Nanangenines: drimane sesquiterpenoids as the dominant metabolite cohort of a novel Australian fungus, Aspergillus nanangensis.</title>
        <authorList>
            <person name="Lacey H.J."/>
            <person name="Gilchrist C.L.M."/>
            <person name="Crombie A."/>
            <person name="Kalaitzis J.A."/>
            <person name="Vuong D."/>
            <person name="Rutledge P.J."/>
            <person name="Turner P."/>
            <person name="Pitt J.I."/>
            <person name="Lacey E."/>
            <person name="Chooi Y.H."/>
            <person name="Piggott A.M."/>
        </authorList>
    </citation>
    <scope>NUCLEOTIDE SEQUENCE</scope>
    <source>
        <strain evidence="2">MST-FP2251</strain>
    </source>
</reference>
<gene>
    <name evidence="2" type="ORF">FE257_008121</name>
</gene>
<evidence type="ECO:0000313" key="2">
    <source>
        <dbReference type="EMBL" id="KAF9888952.1"/>
    </source>
</evidence>
<name>A0AAD4CMA5_ASPNN</name>
<feature type="transmembrane region" description="Helical" evidence="1">
    <location>
        <begin position="6"/>
        <end position="30"/>
    </location>
</feature>
<feature type="transmembrane region" description="Helical" evidence="1">
    <location>
        <begin position="37"/>
        <end position="56"/>
    </location>
</feature>
<dbReference type="AlphaFoldDB" id="A0AAD4CMA5"/>
<sequence length="238" mass="27099">MSPSVMSFPLIMYTLRALPILQPTVTAALLHCTQKRSVFRLSYVLVTGLAVYWHYLSAKSQSGSLYDRAAMMFWNSALLLHHTNILLILQLDAASIGSLSTVLRLCADTRAVGTTWQVKGISPVPEQRRHIFLLRQTAAMMWQYLLSNITLHYIRQYISDNQAVTFDHGRFSTDQIGVAVLSLHGMRLLAFFVVERCRIEAEYRALSVVCVALFSTPQAWPPLYGSVWDYHSLRRFWG</sequence>
<evidence type="ECO:0000256" key="1">
    <source>
        <dbReference type="SAM" id="Phobius"/>
    </source>
</evidence>
<dbReference type="Proteomes" id="UP001194746">
    <property type="component" value="Unassembled WGS sequence"/>
</dbReference>
<keyword evidence="1" id="KW-1133">Transmembrane helix</keyword>
<comment type="caution">
    <text evidence="2">The sequence shown here is derived from an EMBL/GenBank/DDBJ whole genome shotgun (WGS) entry which is preliminary data.</text>
</comment>
<reference evidence="2" key="2">
    <citation type="submission" date="2020-02" db="EMBL/GenBank/DDBJ databases">
        <authorList>
            <person name="Gilchrist C.L.M."/>
            <person name="Chooi Y.-H."/>
        </authorList>
    </citation>
    <scope>NUCLEOTIDE SEQUENCE</scope>
    <source>
        <strain evidence="2">MST-FP2251</strain>
    </source>
</reference>
<proteinExistence type="predicted"/>
<protein>
    <submittedName>
        <fullName evidence="2">Uncharacterized protein</fullName>
    </submittedName>
</protein>
<evidence type="ECO:0000313" key="3">
    <source>
        <dbReference type="Proteomes" id="UP001194746"/>
    </source>
</evidence>